<name>A0A9Q4PUQ8_9BACT</name>
<dbReference type="Proteomes" id="UP001075461">
    <property type="component" value="Unassembled WGS sequence"/>
</dbReference>
<dbReference type="RefSeq" id="WP_269480621.1">
    <property type="nucleotide sequence ID" value="NZ_JAPXGH010000016.1"/>
</dbReference>
<evidence type="ECO:0000313" key="2">
    <source>
        <dbReference type="Proteomes" id="UP001075461"/>
    </source>
</evidence>
<gene>
    <name evidence="1" type="ORF">O6B92_08585</name>
</gene>
<reference evidence="1" key="1">
    <citation type="submission" date="2022-12" db="EMBL/GenBank/DDBJ databases">
        <title>Species Delineation and Comparative Genomics within the Campylobacter ureolyticus Complex.</title>
        <authorList>
            <person name="Maki J."/>
            <person name="Howard M."/>
            <person name="Connelly S."/>
            <person name="Hardy D.J."/>
            <person name="Cameron A."/>
        </authorList>
    </citation>
    <scope>NUCLEOTIDE SEQUENCE</scope>
    <source>
        <strain evidence="1">URMC_786</strain>
    </source>
</reference>
<proteinExistence type="predicted"/>
<comment type="caution">
    <text evidence="1">The sequence shown here is derived from an EMBL/GenBank/DDBJ whole genome shotgun (WGS) entry which is preliminary data.</text>
</comment>
<protein>
    <submittedName>
        <fullName evidence="1">Uncharacterized protein</fullName>
    </submittedName>
</protein>
<evidence type="ECO:0000313" key="1">
    <source>
        <dbReference type="EMBL" id="MCZ6162382.1"/>
    </source>
</evidence>
<dbReference type="EMBL" id="JAPXGP010000007">
    <property type="protein sequence ID" value="MCZ6162382.1"/>
    <property type="molecule type" value="Genomic_DNA"/>
</dbReference>
<organism evidence="1 2">
    <name type="scientific">Campylobacter ureolyticus</name>
    <dbReference type="NCBI Taxonomy" id="827"/>
    <lineage>
        <taxon>Bacteria</taxon>
        <taxon>Pseudomonadati</taxon>
        <taxon>Campylobacterota</taxon>
        <taxon>Epsilonproteobacteria</taxon>
        <taxon>Campylobacterales</taxon>
        <taxon>Campylobacteraceae</taxon>
        <taxon>Campylobacter</taxon>
    </lineage>
</organism>
<dbReference type="AlphaFoldDB" id="A0A9Q4PUQ8"/>
<accession>A0A9Q4PUQ8</accession>
<sequence>MFYTEILKQSTKNVSANFITQINHKNDPVANGWLNKDASYEIDIKEPFKHSFKTYYPIIQNLLPKSITNETK</sequence>